<dbReference type="FunFam" id="1.10.10.10:FF:000229">
    <property type="entry name" value="HSF-type DNA-binding domain protein"/>
    <property type="match status" value="1"/>
</dbReference>
<evidence type="ECO:0000256" key="4">
    <source>
        <dbReference type="RuleBase" id="RU004020"/>
    </source>
</evidence>
<dbReference type="SMART" id="SM00256">
    <property type="entry name" value="FBOX"/>
    <property type="match status" value="1"/>
</dbReference>
<evidence type="ECO:0000313" key="10">
    <source>
        <dbReference type="Proteomes" id="UP000662466"/>
    </source>
</evidence>
<dbReference type="GO" id="GO:0003700">
    <property type="term" value="F:DNA-binding transcription factor activity"/>
    <property type="evidence" value="ECO:0007669"/>
    <property type="project" value="InterPro"/>
</dbReference>
<comment type="caution">
    <text evidence="8">The sequence shown here is derived from an EMBL/GenBank/DDBJ whole genome shotgun (WGS) entry which is preliminary data.</text>
</comment>
<comment type="subcellular location">
    <subcellularLocation>
        <location evidence="1">Nucleus</location>
    </subcellularLocation>
</comment>
<dbReference type="Pfam" id="PF00447">
    <property type="entry name" value="HSF_DNA-bind"/>
    <property type="match status" value="1"/>
</dbReference>
<dbReference type="SUPFAM" id="SSF46785">
    <property type="entry name" value="Winged helix' DNA-binding domain"/>
    <property type="match status" value="1"/>
</dbReference>
<dbReference type="Gene3D" id="1.20.1280.50">
    <property type="match status" value="1"/>
</dbReference>
<sequence>MECVDPNSPEQEIITRFQNLRTKSARRTLFHQLTHQLASHEWRDLRDLLNTRTFQCDILGSLPPEIAVQVAQYLDLSEIHVLQRVSSTWHKLLSSHPVRSAVFHRYSGRTLNCSRQTSHQTSSHHIFNQYAKQRIRLERGEPSSALRRREPSHINPACLDYSNGRYAWTGEMTMVVVQDLRSNTMQMFCTENRESIGNIRLSESIVAAVTLRGYCHVWNLQTEESAYFRLPSRLFHLFVVRGAKVAFGFKDPAAGNTVVMQWDFNSRVSRTIIVADHLVFIDLHSTLDCLVSIHLQRNDNFDGPWDLEGIPCNAAQLRVEKHCFDDSLEAPLTASKIVTLPSLKDNDWVVRPNASLSEQFNDKAGILIARPKGSQDHHPRYIIAITHYIDTEEVFLHLLPPEHTSSSHLHVAPIDRNLLYYIRIERAMPTIWISQPGAQVPYRPAKSMPCPWDPGQHDGDEYVLKGDHDCVLLVNSGGVVSSKIRSAQACFLPSAAWPSYFSSREMSSVADPPSRNTFTAGSADAPGKTRKLPVLPSSIPSSAQSTGDSMEVTPPASATTGPAPPAHSSPDSDRAGANITNSNGLVETGNMNNTSMPSQAIGAAAAAQQPKVVQTAFIHKLYNMLEDPSIQHLISWSSTNDSFVMSPTSEFSKVLAQYFKHTNISSFVRQLNMYGFHKVSDVFHTGSPDSALWEFKHGNGNFKRGDLVGLREIKRRASRHALIHRDSFPGHKTAVSQPGTPAEPVPDATEARLLNLEHSLYDMHTRLSRAEEGHAALSSRCQAMAESLARCYHWTYSISQFLQGTIPDRDSPLYRDVSSMQKEIEKHLDVVRALENPPDPYLSVRPPFFANVSVDPGPPLSPRQVPQDDSRRPSMMDTSRHNIIRPPVPPHLAVSPRRYGSIGGGHSSPNYNRPQVPSVIPPQQPMPHPLSSVSSPPGPNLARRHTSADIRQHGWPPPNVSQFPHANAQGGPATPWPPSPHRTPTSSEQQVRDVLAQYEMGAPRRFQSSSRHATPPLNPDQPSSNLTVDNAWTYGGSKYARHESSLPTTRRSSMASNVHSLLNPADTAERPEEDQHNNLEDRKRKRLE</sequence>
<name>A0A8H6PL48_9EURO</name>
<evidence type="ECO:0000313" key="8">
    <source>
        <dbReference type="EMBL" id="KAF7156766.1"/>
    </source>
</evidence>
<feature type="region of interest" description="Disordered" evidence="5">
    <location>
        <begin position="1004"/>
        <end position="1029"/>
    </location>
</feature>
<dbReference type="InterPro" id="IPR001810">
    <property type="entry name" value="F-box_dom"/>
</dbReference>
<feature type="compositionally biased region" description="Pro residues" evidence="5">
    <location>
        <begin position="919"/>
        <end position="928"/>
    </location>
</feature>
<dbReference type="GO" id="GO:0043565">
    <property type="term" value="F:sequence-specific DNA binding"/>
    <property type="evidence" value="ECO:0007669"/>
    <property type="project" value="InterPro"/>
</dbReference>
<feature type="region of interest" description="Disordered" evidence="5">
    <location>
        <begin position="853"/>
        <end position="990"/>
    </location>
</feature>
<keyword evidence="2" id="KW-0238">DNA-binding</keyword>
<dbReference type="Gene3D" id="1.10.10.10">
    <property type="entry name" value="Winged helix-like DNA-binding domain superfamily/Winged helix DNA-binding domain"/>
    <property type="match status" value="1"/>
</dbReference>
<dbReference type="Proteomes" id="UP000630445">
    <property type="component" value="Unassembled WGS sequence"/>
</dbReference>
<dbReference type="InterPro" id="IPR036047">
    <property type="entry name" value="F-box-like_dom_sf"/>
</dbReference>
<feature type="region of interest" description="Disordered" evidence="5">
    <location>
        <begin position="505"/>
        <end position="594"/>
    </location>
</feature>
<dbReference type="PANTHER" id="PTHR10015">
    <property type="entry name" value="HEAT SHOCK TRANSCRIPTION FACTOR"/>
    <property type="match status" value="1"/>
</dbReference>
<comment type="similarity">
    <text evidence="4">Belongs to the HSF family.</text>
</comment>
<dbReference type="SUPFAM" id="SSF81383">
    <property type="entry name" value="F-box domain"/>
    <property type="match status" value="1"/>
</dbReference>
<feature type="region of interest" description="Disordered" evidence="5">
    <location>
        <begin position="1041"/>
        <end position="1088"/>
    </location>
</feature>
<dbReference type="InterPro" id="IPR036388">
    <property type="entry name" value="WH-like_DNA-bd_sf"/>
</dbReference>
<dbReference type="InterPro" id="IPR036390">
    <property type="entry name" value="WH_DNA-bd_sf"/>
</dbReference>
<dbReference type="InterPro" id="IPR000232">
    <property type="entry name" value="HSF_DNA-bd"/>
</dbReference>
<dbReference type="PROSITE" id="PS50181">
    <property type="entry name" value="FBOX"/>
    <property type="match status" value="1"/>
</dbReference>
<dbReference type="PANTHER" id="PTHR10015:SF396">
    <property type="entry name" value="FLOCCULATION SUPPRESSION PROTEIN"/>
    <property type="match status" value="1"/>
</dbReference>
<evidence type="ECO:0000313" key="9">
    <source>
        <dbReference type="Proteomes" id="UP000630445"/>
    </source>
</evidence>
<dbReference type="PROSITE" id="PS00434">
    <property type="entry name" value="HSF_DOMAIN"/>
    <property type="match status" value="1"/>
</dbReference>
<dbReference type="PRINTS" id="PR00056">
    <property type="entry name" value="HSFDOMAIN"/>
</dbReference>
<dbReference type="GO" id="GO:0005634">
    <property type="term" value="C:nucleus"/>
    <property type="evidence" value="ECO:0007669"/>
    <property type="project" value="UniProtKB-SubCell"/>
</dbReference>
<evidence type="ECO:0000256" key="1">
    <source>
        <dbReference type="ARBA" id="ARBA00004123"/>
    </source>
</evidence>
<keyword evidence="9" id="KW-1185">Reference proteome</keyword>
<feature type="compositionally biased region" description="Polar residues" evidence="5">
    <location>
        <begin position="578"/>
        <end position="594"/>
    </location>
</feature>
<dbReference type="EMBL" id="JACBAD010002101">
    <property type="protein sequence ID" value="KAF7116550.1"/>
    <property type="molecule type" value="Genomic_DNA"/>
</dbReference>
<gene>
    <name evidence="7" type="ORF">CNMCM5793_005031</name>
    <name evidence="8" type="ORF">CNMCM6106_001208</name>
</gene>
<dbReference type="CDD" id="cd09917">
    <property type="entry name" value="F-box_SF"/>
    <property type="match status" value="1"/>
</dbReference>
<proteinExistence type="inferred from homology"/>
<feature type="compositionally biased region" description="Polar residues" evidence="5">
    <location>
        <begin position="1020"/>
        <end position="1029"/>
    </location>
</feature>
<reference evidence="8" key="1">
    <citation type="submission" date="2020-06" db="EMBL/GenBank/DDBJ databases">
        <title>Draft genome sequences of strains closely related to Aspergillus parafelis and Aspergillus hiratsukae.</title>
        <authorList>
            <person name="Dos Santos R.A.C."/>
            <person name="Rivero-Menendez O."/>
            <person name="Steenwyk J.L."/>
            <person name="Mead M.E."/>
            <person name="Goldman G.H."/>
            <person name="Alastruey-Izquierdo A."/>
            <person name="Rokas A."/>
        </authorList>
    </citation>
    <scope>NUCLEOTIDE SEQUENCE</scope>
    <source>
        <strain evidence="7">CNM-CM5793</strain>
        <strain evidence="8">CNM-CM6106</strain>
    </source>
</reference>
<dbReference type="Proteomes" id="UP000662466">
    <property type="component" value="Unassembled WGS sequence"/>
</dbReference>
<dbReference type="OrthoDB" id="60033at2759"/>
<accession>A0A8H6PL48</accession>
<evidence type="ECO:0000259" key="6">
    <source>
        <dbReference type="PROSITE" id="PS50181"/>
    </source>
</evidence>
<dbReference type="AlphaFoldDB" id="A0A8H6PL48"/>
<evidence type="ECO:0000256" key="2">
    <source>
        <dbReference type="ARBA" id="ARBA00023125"/>
    </source>
</evidence>
<feature type="compositionally biased region" description="Basic and acidic residues" evidence="5">
    <location>
        <begin position="866"/>
        <end position="880"/>
    </location>
</feature>
<feature type="compositionally biased region" description="Polar residues" evidence="5">
    <location>
        <begin position="538"/>
        <end position="548"/>
    </location>
</feature>
<dbReference type="Pfam" id="PF12937">
    <property type="entry name" value="F-box-like"/>
    <property type="match status" value="1"/>
</dbReference>
<evidence type="ECO:0000313" key="7">
    <source>
        <dbReference type="EMBL" id="KAF7116550.1"/>
    </source>
</evidence>
<feature type="compositionally biased region" description="Polar residues" evidence="5">
    <location>
        <begin position="1045"/>
        <end position="1060"/>
    </location>
</feature>
<dbReference type="SMART" id="SM00415">
    <property type="entry name" value="HSF"/>
    <property type="match status" value="1"/>
</dbReference>
<keyword evidence="3" id="KW-0539">Nucleus</keyword>
<protein>
    <recommendedName>
        <fullName evidence="6">F-box domain-containing protein</fullName>
    </recommendedName>
</protein>
<organism evidence="8 10">
    <name type="scientific">Aspergillus hiratsukae</name>
    <dbReference type="NCBI Taxonomy" id="1194566"/>
    <lineage>
        <taxon>Eukaryota</taxon>
        <taxon>Fungi</taxon>
        <taxon>Dikarya</taxon>
        <taxon>Ascomycota</taxon>
        <taxon>Pezizomycotina</taxon>
        <taxon>Eurotiomycetes</taxon>
        <taxon>Eurotiomycetidae</taxon>
        <taxon>Eurotiales</taxon>
        <taxon>Aspergillaceae</taxon>
        <taxon>Aspergillus</taxon>
        <taxon>Aspergillus subgen. Fumigati</taxon>
    </lineage>
</organism>
<evidence type="ECO:0000256" key="3">
    <source>
        <dbReference type="ARBA" id="ARBA00023242"/>
    </source>
</evidence>
<dbReference type="EMBL" id="JACBAF010002308">
    <property type="protein sequence ID" value="KAF7156766.1"/>
    <property type="molecule type" value="Genomic_DNA"/>
</dbReference>
<feature type="domain" description="F-box" evidence="6">
    <location>
        <begin position="56"/>
        <end position="106"/>
    </location>
</feature>
<feature type="compositionally biased region" description="Basic and acidic residues" evidence="5">
    <location>
        <begin position="1067"/>
        <end position="1088"/>
    </location>
</feature>
<evidence type="ECO:0000256" key="5">
    <source>
        <dbReference type="SAM" id="MobiDB-lite"/>
    </source>
</evidence>